<dbReference type="HOGENOM" id="CLU_128607_1_0_0"/>
<proteinExistence type="predicted"/>
<evidence type="ECO:0008006" key="3">
    <source>
        <dbReference type="Google" id="ProtNLM"/>
    </source>
</evidence>
<evidence type="ECO:0000313" key="1">
    <source>
        <dbReference type="EMBL" id="ABQ47224.1"/>
    </source>
</evidence>
<dbReference type="RefSeq" id="WP_004082010.1">
    <property type="nucleotide sequence ID" value="NC_009486.1"/>
</dbReference>
<reference evidence="2" key="1">
    <citation type="submission" date="2007-05" db="EMBL/GenBank/DDBJ databases">
        <title>Complete sequence of Thermotoga petrophila RKU-1.</title>
        <authorList>
            <consortium name="US DOE Joint Genome Institute"/>
            <person name="Copeland A."/>
            <person name="Lucas S."/>
            <person name="Lapidus A."/>
            <person name="Barry K."/>
            <person name="Glavina del Rio T."/>
            <person name="Dalin E."/>
            <person name="Tice H."/>
            <person name="Pitluck S."/>
            <person name="Sims D."/>
            <person name="Brettin T."/>
            <person name="Bruce D."/>
            <person name="Detter J.C."/>
            <person name="Han C."/>
            <person name="Tapia R."/>
            <person name="Schmutz J."/>
            <person name="Larimer F."/>
            <person name="Land M."/>
            <person name="Hauser L."/>
            <person name="Kyrpides N."/>
            <person name="Mikhailova N."/>
            <person name="Nelson K."/>
            <person name="Gogarten J.P."/>
            <person name="Noll K."/>
            <person name="Richardson P."/>
        </authorList>
    </citation>
    <scope>NUCLEOTIDE SEQUENCE [LARGE SCALE GENOMIC DNA]</scope>
    <source>
        <strain evidence="2">ATCC BAA-488 / DSM 13995 / JCM 10881 / RKU-1</strain>
    </source>
</reference>
<dbReference type="Proteomes" id="UP000006558">
    <property type="component" value="Chromosome"/>
</dbReference>
<protein>
    <recommendedName>
        <fullName evidence="3">DUF458 domain-containing protein</fullName>
    </recommendedName>
</protein>
<sequence>MKSPTWGKVDYRTVRELIKKFTEGYKYSVFVGTDSDVKDGKVIYATALVVYRFGSGATYFYTVYRDGNGKDLYSRIFKEAEMSLEMARFVEEILKLGKPVVHLDIGYEGLTKDLVSSVIGYVKGVGYPYQIKPDSFAATKIAHKHTK</sequence>
<dbReference type="Pfam" id="PF04308">
    <property type="entry name" value="RNaseH_like"/>
    <property type="match status" value="1"/>
</dbReference>
<dbReference type="EMBL" id="CP000702">
    <property type="protein sequence ID" value="ABQ47224.1"/>
    <property type="molecule type" value="Genomic_DNA"/>
</dbReference>
<dbReference type="PANTHER" id="PTHR39961:SF1">
    <property type="entry name" value="DUF458 DOMAIN-CONTAINING PROTEIN"/>
    <property type="match status" value="1"/>
</dbReference>
<organism evidence="1 2">
    <name type="scientific">Thermotoga petrophila (strain ATCC BAA-488 / DSM 13995 / JCM 10881 / RKU-1)</name>
    <dbReference type="NCBI Taxonomy" id="390874"/>
    <lineage>
        <taxon>Bacteria</taxon>
        <taxon>Thermotogati</taxon>
        <taxon>Thermotogota</taxon>
        <taxon>Thermotogae</taxon>
        <taxon>Thermotogales</taxon>
        <taxon>Thermotogaceae</taxon>
        <taxon>Thermotoga</taxon>
    </lineage>
</organism>
<gene>
    <name evidence="1" type="ordered locus">Tpet_1210</name>
</gene>
<reference evidence="1 2" key="2">
    <citation type="journal article" date="2009" name="Proc. Natl. Acad. Sci. U.S.A.">
        <title>On the chimeric nature, thermophilic origin, and phylogenetic placement of the Thermotogales.</title>
        <authorList>
            <person name="Zhaxybayeva O."/>
            <person name="Swithers K.S."/>
            <person name="Lapierre P."/>
            <person name="Fournier G.P."/>
            <person name="Bickhart D.M."/>
            <person name="DeBoy R.T."/>
            <person name="Nelson K.E."/>
            <person name="Nesbo C.L."/>
            <person name="Doolittle W.F."/>
            <person name="Gogarten J.P."/>
            <person name="Noll K.M."/>
        </authorList>
    </citation>
    <scope>NUCLEOTIDE SEQUENCE [LARGE SCALE GENOMIC DNA]</scope>
    <source>
        <strain evidence="2">ATCC BAA-488 / DSM 13995 / JCM 10881 / RKU-1</strain>
    </source>
</reference>
<evidence type="ECO:0000313" key="2">
    <source>
        <dbReference type="Proteomes" id="UP000006558"/>
    </source>
</evidence>
<dbReference type="KEGG" id="tpt:Tpet_1210"/>
<accession>A5IM01</accession>
<dbReference type="InterPro" id="IPR007405">
    <property type="entry name" value="Phage_KVP40_Orf299"/>
</dbReference>
<dbReference type="eggNOG" id="COG1978">
    <property type="taxonomic scope" value="Bacteria"/>
</dbReference>
<dbReference type="AlphaFoldDB" id="A5IM01"/>
<name>A5IM01_THEP1</name>
<dbReference type="STRING" id="390874.Tpet_1210"/>
<dbReference type="PANTHER" id="PTHR39961">
    <property type="entry name" value="HYPOTHETICAL CYTOSOLIC PROTEIN"/>
    <property type="match status" value="1"/>
</dbReference>